<dbReference type="InterPro" id="IPR012341">
    <property type="entry name" value="6hp_glycosidase-like_sf"/>
</dbReference>
<evidence type="ECO:0000256" key="1">
    <source>
        <dbReference type="SAM" id="MobiDB-lite"/>
    </source>
</evidence>
<dbReference type="Gene3D" id="1.50.10.10">
    <property type="match status" value="1"/>
</dbReference>
<evidence type="ECO:0000259" key="2">
    <source>
        <dbReference type="Pfam" id="PF22422"/>
    </source>
</evidence>
<keyword evidence="4" id="KW-1185">Reference proteome</keyword>
<reference evidence="3 4" key="1">
    <citation type="submission" date="2017-08" db="EMBL/GenBank/DDBJ databases">
        <title>Pleomorphomonas carboxidotrophicus sp. nov., a new mesophilic hydrogenogenic carboxidotroph.</title>
        <authorList>
            <person name="Esquivel-Elizondo S."/>
            <person name="Krajmalnik-Brown R."/>
            <person name="Maldonado J."/>
        </authorList>
    </citation>
    <scope>NUCLEOTIDE SEQUENCE [LARGE SCALE GENOMIC DNA]</scope>
    <source>
        <strain evidence="3 4">SVCO-16</strain>
    </source>
</reference>
<dbReference type="Pfam" id="PF22422">
    <property type="entry name" value="MGH1-like_GH"/>
    <property type="match status" value="1"/>
</dbReference>
<gene>
    <name evidence="3" type="ORF">CJ014_08610</name>
</gene>
<proteinExistence type="predicted"/>
<dbReference type="OrthoDB" id="9759959at2"/>
<feature type="domain" description="Mannosylglycerate hydrolase MGH1-like glycoside hydrolase" evidence="2">
    <location>
        <begin position="258"/>
        <end position="411"/>
    </location>
</feature>
<name>A0A2G9X033_9HYPH</name>
<dbReference type="GO" id="GO:0005975">
    <property type="term" value="P:carbohydrate metabolic process"/>
    <property type="evidence" value="ECO:0007669"/>
    <property type="project" value="InterPro"/>
</dbReference>
<dbReference type="Proteomes" id="UP000231070">
    <property type="component" value="Unassembled WGS sequence"/>
</dbReference>
<dbReference type="InterPro" id="IPR054491">
    <property type="entry name" value="MGH1-like_GH"/>
</dbReference>
<feature type="region of interest" description="Disordered" evidence="1">
    <location>
        <begin position="1"/>
        <end position="21"/>
    </location>
</feature>
<sequence>MREESLSFPPYPTEPSGRDETVEVRVGTSGGNRVFELTTTAARRDNPSRHRRIGERPADPRILTGSPLFDALFAQAIDDARLNAVSSIRDGAYRHGEPIPCDCFQTGEKWTYVWTRDVSYATHLGLAVLDPERAATTLLYKVSPFRDGLVLPDGLPVGSLQIVQDTGSGGSWPVSTDRVSWAFGAEALLATLHGAARAAFADTALRALSGTIEADRLAAFDPADGLYRGEQSFLDWRDQTYAPWVIDDLTTIATSKALSTNACHFKALDLAARLAAERGDTAAADRYAGWAADLRAAVDRGFWLEEKGLYASITTPDSPARPVETFDMLGLSLAILTGIAGRERARRILSAYPHVPFGAPVYYPAQPDVFCYHNRAIWPFVTAYELLAAVEVEAVAAIDHAFESLVRAAALNLDNVENQEWLTGRTWFDDGPCISSARQLWSVGGYLGMVTTAIFGYRPAAEGFRIAPFLTAHVRDRLGDDRAELHGLVHHGRRFAIALNLPPRAAGQGHFALREVRLNGAPVTGLVADALLRDDNTVDVTFGDFIPDDAGLSLIPVVEAATHDDPHVFSPREPRITDLVVEDGRVRLNFEGQPPRSGRREALLFTVLRNGEVAAADLSDTVWHDPVPLRPGIRRAYRVVARFEMSGNASHPSLEAAIEADAVLTIGVDGAGVERRDGRLIFADVAVREAGDYRLALLYRNHSFHIQTGVTNAVKRVEVFDAEGRRVASGIVQMPHMTPVNPLRRSTFLPMHLRAGRYRIEIDDFFNMSYLSSNATYISPGGMSGPRNEADIRALDMIRVG</sequence>
<dbReference type="InterPro" id="IPR008928">
    <property type="entry name" value="6-hairpin_glycosidase_sf"/>
</dbReference>
<evidence type="ECO:0000313" key="4">
    <source>
        <dbReference type="Proteomes" id="UP000231070"/>
    </source>
</evidence>
<organism evidence="3 4">
    <name type="scientific">Pleomorphomonas carboxyditropha</name>
    <dbReference type="NCBI Taxonomy" id="2023338"/>
    <lineage>
        <taxon>Bacteria</taxon>
        <taxon>Pseudomonadati</taxon>
        <taxon>Pseudomonadota</taxon>
        <taxon>Alphaproteobacteria</taxon>
        <taxon>Hyphomicrobiales</taxon>
        <taxon>Pleomorphomonadaceae</taxon>
        <taxon>Pleomorphomonas</taxon>
    </lineage>
</organism>
<dbReference type="SUPFAM" id="SSF48208">
    <property type="entry name" value="Six-hairpin glycosidases"/>
    <property type="match status" value="1"/>
</dbReference>
<protein>
    <recommendedName>
        <fullName evidence="2">Mannosylglycerate hydrolase MGH1-like glycoside hydrolase domain-containing protein</fullName>
    </recommendedName>
</protein>
<accession>A0A2G9X033</accession>
<dbReference type="EMBL" id="NQVN01000003">
    <property type="protein sequence ID" value="PIO99952.1"/>
    <property type="molecule type" value="Genomic_DNA"/>
</dbReference>
<evidence type="ECO:0000313" key="3">
    <source>
        <dbReference type="EMBL" id="PIO99952.1"/>
    </source>
</evidence>
<dbReference type="RefSeq" id="WP_100080054.1">
    <property type="nucleotide sequence ID" value="NZ_NQVN01000003.1"/>
</dbReference>
<dbReference type="AlphaFoldDB" id="A0A2G9X033"/>
<comment type="caution">
    <text evidence="3">The sequence shown here is derived from an EMBL/GenBank/DDBJ whole genome shotgun (WGS) entry which is preliminary data.</text>
</comment>